<accession>A0A450UN14</accession>
<dbReference type="FunFam" id="1.10.10.10:FF:000001">
    <property type="entry name" value="LysR family transcriptional regulator"/>
    <property type="match status" value="1"/>
</dbReference>
<evidence type="ECO:0000259" key="5">
    <source>
        <dbReference type="PROSITE" id="PS50931"/>
    </source>
</evidence>
<dbReference type="AlphaFoldDB" id="A0A450UN14"/>
<reference evidence="6" key="1">
    <citation type="submission" date="2019-02" db="EMBL/GenBank/DDBJ databases">
        <authorList>
            <person name="Gruber-Vodicka R. H."/>
            <person name="Seah K. B. B."/>
        </authorList>
    </citation>
    <scope>NUCLEOTIDE SEQUENCE</scope>
    <source>
        <strain evidence="6">BECK_M7</strain>
    </source>
</reference>
<dbReference type="InterPro" id="IPR005119">
    <property type="entry name" value="LysR_subst-bd"/>
</dbReference>
<dbReference type="GO" id="GO:0003700">
    <property type="term" value="F:DNA-binding transcription factor activity"/>
    <property type="evidence" value="ECO:0007669"/>
    <property type="project" value="InterPro"/>
</dbReference>
<evidence type="ECO:0000256" key="3">
    <source>
        <dbReference type="ARBA" id="ARBA00023125"/>
    </source>
</evidence>
<organism evidence="6">
    <name type="scientific">Candidatus Kentrum sp. LFY</name>
    <dbReference type="NCBI Taxonomy" id="2126342"/>
    <lineage>
        <taxon>Bacteria</taxon>
        <taxon>Pseudomonadati</taxon>
        <taxon>Pseudomonadota</taxon>
        <taxon>Gammaproteobacteria</taxon>
        <taxon>Candidatus Kentrum</taxon>
    </lineage>
</organism>
<feature type="domain" description="HTH lysR-type" evidence="5">
    <location>
        <begin position="1"/>
        <end position="58"/>
    </location>
</feature>
<dbReference type="Gene3D" id="1.10.10.10">
    <property type="entry name" value="Winged helix-like DNA-binding domain superfamily/Winged helix DNA-binding domain"/>
    <property type="match status" value="1"/>
</dbReference>
<name>A0A450UN14_9GAMM</name>
<sequence>MADRRLQVFHTVAKMLSFTKAAEALHMTQPAVTFQIHQLEEHFNARLFDRTHHRISLTYVGRQVYEYSDKIFTIYAQMENQIRDITGHSLNVLMLGVSTVIAEYMLPLLLGEFKNRFPDVVIRLRMASTSEVVSMVEHGEIDLGVVEDMVANKNLVVDPCHMDELMIVVPYEHDLVGRESITATTLVEYPYIVRKGDLGTMLDYLRTAGLDTNNLSVAMELDSLEAIKGAIEVGMGISVLPRIAVMKELSLKTLATIKLEPSLKKPLSFVYREQKFRVSAVNELLNLARSCCQNHIRYDEL</sequence>
<gene>
    <name evidence="6" type="ORF">BECKLFY1418B_GA0070995_105115</name>
</gene>
<dbReference type="GO" id="GO:0000976">
    <property type="term" value="F:transcription cis-regulatory region binding"/>
    <property type="evidence" value="ECO:0007669"/>
    <property type="project" value="TreeGrafter"/>
</dbReference>
<dbReference type="EMBL" id="CAADFF010000051">
    <property type="protein sequence ID" value="VFJ93919.1"/>
    <property type="molecule type" value="Genomic_DNA"/>
</dbReference>
<evidence type="ECO:0000313" key="6">
    <source>
        <dbReference type="EMBL" id="VFJ93919.1"/>
    </source>
</evidence>
<keyword evidence="4" id="KW-0804">Transcription</keyword>
<dbReference type="SUPFAM" id="SSF46785">
    <property type="entry name" value="Winged helix' DNA-binding domain"/>
    <property type="match status" value="1"/>
</dbReference>
<protein>
    <submittedName>
        <fullName evidence="6">DNA-binding transcriptional regulator, LysR family</fullName>
    </submittedName>
</protein>
<evidence type="ECO:0000256" key="4">
    <source>
        <dbReference type="ARBA" id="ARBA00023163"/>
    </source>
</evidence>
<dbReference type="InterPro" id="IPR000847">
    <property type="entry name" value="LysR_HTH_N"/>
</dbReference>
<evidence type="ECO:0000256" key="1">
    <source>
        <dbReference type="ARBA" id="ARBA00009437"/>
    </source>
</evidence>
<dbReference type="InterPro" id="IPR036388">
    <property type="entry name" value="WH-like_DNA-bd_sf"/>
</dbReference>
<dbReference type="PRINTS" id="PR00039">
    <property type="entry name" value="HTHLYSR"/>
</dbReference>
<dbReference type="SUPFAM" id="SSF53850">
    <property type="entry name" value="Periplasmic binding protein-like II"/>
    <property type="match status" value="1"/>
</dbReference>
<proteinExistence type="inferred from homology"/>
<evidence type="ECO:0000256" key="2">
    <source>
        <dbReference type="ARBA" id="ARBA00023015"/>
    </source>
</evidence>
<keyword evidence="3 6" id="KW-0238">DNA-binding</keyword>
<dbReference type="Pfam" id="PF00126">
    <property type="entry name" value="HTH_1"/>
    <property type="match status" value="1"/>
</dbReference>
<dbReference type="PROSITE" id="PS50931">
    <property type="entry name" value="HTH_LYSR"/>
    <property type="match status" value="1"/>
</dbReference>
<comment type="similarity">
    <text evidence="1">Belongs to the LysR transcriptional regulatory family.</text>
</comment>
<dbReference type="Gene3D" id="3.40.190.10">
    <property type="entry name" value="Periplasmic binding protein-like II"/>
    <property type="match status" value="2"/>
</dbReference>
<dbReference type="PANTHER" id="PTHR30126">
    <property type="entry name" value="HTH-TYPE TRANSCRIPTIONAL REGULATOR"/>
    <property type="match status" value="1"/>
</dbReference>
<keyword evidence="2" id="KW-0805">Transcription regulation</keyword>
<dbReference type="InterPro" id="IPR036390">
    <property type="entry name" value="WH_DNA-bd_sf"/>
</dbReference>
<dbReference type="Pfam" id="PF03466">
    <property type="entry name" value="LysR_substrate"/>
    <property type="match status" value="1"/>
</dbReference>
<dbReference type="PANTHER" id="PTHR30126:SF39">
    <property type="entry name" value="HTH-TYPE TRANSCRIPTIONAL REGULATOR CYSL"/>
    <property type="match status" value="1"/>
</dbReference>